<dbReference type="EMBL" id="GBRH01168657">
    <property type="protein sequence ID" value="JAE29239.1"/>
    <property type="molecule type" value="Transcribed_RNA"/>
</dbReference>
<reference evidence="1" key="2">
    <citation type="journal article" date="2015" name="Data Brief">
        <title>Shoot transcriptome of the giant reed, Arundo donax.</title>
        <authorList>
            <person name="Barrero R.A."/>
            <person name="Guerrero F.D."/>
            <person name="Moolhuijzen P."/>
            <person name="Goolsby J.A."/>
            <person name="Tidwell J."/>
            <person name="Bellgard S.E."/>
            <person name="Bellgard M.I."/>
        </authorList>
    </citation>
    <scope>NUCLEOTIDE SEQUENCE</scope>
    <source>
        <tissue evidence="1">Shoot tissue taken approximately 20 cm above the soil surface</tissue>
    </source>
</reference>
<reference evidence="1" key="1">
    <citation type="submission" date="2014-09" db="EMBL/GenBank/DDBJ databases">
        <authorList>
            <person name="Magalhaes I.L.F."/>
            <person name="Oliveira U."/>
            <person name="Santos F.R."/>
            <person name="Vidigal T.H.D.A."/>
            <person name="Brescovit A.D."/>
            <person name="Santos A.J."/>
        </authorList>
    </citation>
    <scope>NUCLEOTIDE SEQUENCE</scope>
    <source>
        <tissue evidence="1">Shoot tissue taken approximately 20 cm above the soil surface</tissue>
    </source>
</reference>
<name>A0A0A9H0C3_ARUDO</name>
<accession>A0A0A9H0C3</accession>
<proteinExistence type="predicted"/>
<dbReference type="AlphaFoldDB" id="A0A0A9H0C3"/>
<protein>
    <submittedName>
        <fullName evidence="1">Uncharacterized protein</fullName>
    </submittedName>
</protein>
<evidence type="ECO:0000313" key="1">
    <source>
        <dbReference type="EMBL" id="JAE29239.1"/>
    </source>
</evidence>
<organism evidence="1">
    <name type="scientific">Arundo donax</name>
    <name type="common">Giant reed</name>
    <name type="synonym">Donax arundinaceus</name>
    <dbReference type="NCBI Taxonomy" id="35708"/>
    <lineage>
        <taxon>Eukaryota</taxon>
        <taxon>Viridiplantae</taxon>
        <taxon>Streptophyta</taxon>
        <taxon>Embryophyta</taxon>
        <taxon>Tracheophyta</taxon>
        <taxon>Spermatophyta</taxon>
        <taxon>Magnoliopsida</taxon>
        <taxon>Liliopsida</taxon>
        <taxon>Poales</taxon>
        <taxon>Poaceae</taxon>
        <taxon>PACMAD clade</taxon>
        <taxon>Arundinoideae</taxon>
        <taxon>Arundineae</taxon>
        <taxon>Arundo</taxon>
    </lineage>
</organism>
<sequence length="22" mass="2397">MVSIIDFVTSEKIRCGLLTLAS</sequence>